<dbReference type="Proteomes" id="UP000000547">
    <property type="component" value="Chromosome"/>
</dbReference>
<sequence>METNDKKLTICSVFIYIEISRLLCQFHYKYLHIDKNVNV</sequence>
<organism evidence="1 2">
    <name type="scientific">Colwellia psychrerythraea (strain 34H / ATCC BAA-681)</name>
    <name type="common">Vibrio psychroerythus</name>
    <dbReference type="NCBI Taxonomy" id="167879"/>
    <lineage>
        <taxon>Bacteria</taxon>
        <taxon>Pseudomonadati</taxon>
        <taxon>Pseudomonadota</taxon>
        <taxon>Gammaproteobacteria</taxon>
        <taxon>Alteromonadales</taxon>
        <taxon>Colwelliaceae</taxon>
        <taxon>Colwellia</taxon>
    </lineage>
</organism>
<reference evidence="1" key="1">
    <citation type="journal article" date="2005" name="Proc. Natl. Acad. Sci. U.S.A.">
        <title>The psychrophilic lifestyle as revealed by the genome sequence of Colwellia psychrerythraea 34H through genomic and proteomic analyses.</title>
        <authorList>
            <person name="Methe B.A."/>
            <person name="Nelson K.E."/>
            <person name="Deming J.W."/>
            <person name="Momen B."/>
            <person name="Melamud E."/>
            <person name="Zhang X."/>
            <person name="Moult J."/>
            <person name="Madupu R."/>
            <person name="Nelson W.C."/>
            <person name="Dodson R.J."/>
            <person name="Brinkac L.M."/>
            <person name="Daugherty S.C."/>
            <person name="Durkin A.S."/>
            <person name="DeBoy R.T."/>
            <person name="Kolonay J.F."/>
            <person name="Sullivan S.A."/>
            <person name="Zhou L."/>
            <person name="Davidsen T.M."/>
            <person name="Wu M."/>
            <person name="Huston A.L."/>
            <person name="Lewis M."/>
            <person name="Weaver B."/>
            <person name="Weidman J.F."/>
            <person name="Khouri H."/>
            <person name="Utterback T.R."/>
            <person name="Feldblyum T.V."/>
            <person name="Fraser C.M."/>
        </authorList>
    </citation>
    <scope>NUCLEOTIDE SEQUENCE [LARGE SCALE GENOMIC DNA]</scope>
    <source>
        <strain evidence="1">34H</strain>
    </source>
</reference>
<dbReference type="HOGENOM" id="CLU_3307976_0_0_6"/>
<dbReference type="KEGG" id="cps:CPS_1967"/>
<proteinExistence type="predicted"/>
<evidence type="ECO:0000313" key="1">
    <source>
        <dbReference type="EMBL" id="AAZ24712.1"/>
    </source>
</evidence>
<dbReference type="AlphaFoldDB" id="Q483R9"/>
<accession>Q483R9</accession>
<evidence type="ECO:0000313" key="2">
    <source>
        <dbReference type="Proteomes" id="UP000000547"/>
    </source>
</evidence>
<gene>
    <name evidence="1" type="ordered locus">CPS_1967</name>
</gene>
<name>Q483R9_COLP3</name>
<dbReference type="EMBL" id="CP000083">
    <property type="protein sequence ID" value="AAZ24712.1"/>
    <property type="molecule type" value="Genomic_DNA"/>
</dbReference>
<protein>
    <submittedName>
        <fullName evidence="1">Uncharacterized protein</fullName>
    </submittedName>
</protein>